<evidence type="ECO:0000256" key="4">
    <source>
        <dbReference type="ARBA" id="ARBA00023128"/>
    </source>
</evidence>
<evidence type="ECO:0000313" key="7">
    <source>
        <dbReference type="EMBL" id="CAK1603001.1"/>
    </source>
</evidence>
<comment type="subcellular location">
    <subcellularLocation>
        <location evidence="1">Mitochondrion inner membrane</location>
    </subcellularLocation>
</comment>
<dbReference type="InterPro" id="IPR002060">
    <property type="entry name" value="Squ/phyt_synthse"/>
</dbReference>
<proteinExistence type="inferred from homology"/>
<reference evidence="7 8" key="1">
    <citation type="submission" date="2023-11" db="EMBL/GenBank/DDBJ databases">
        <authorList>
            <person name="Hedman E."/>
            <person name="Englund M."/>
            <person name="Stromberg M."/>
            <person name="Nyberg Akerstrom W."/>
            <person name="Nylinder S."/>
            <person name="Jareborg N."/>
            <person name="Kallberg Y."/>
            <person name="Kronander E."/>
        </authorList>
    </citation>
    <scope>NUCLEOTIDE SEQUENCE [LARGE SCALE GENOMIC DNA]</scope>
</reference>
<name>A0AAV1MAQ8_9NEOP</name>
<evidence type="ECO:0000256" key="1">
    <source>
        <dbReference type="ARBA" id="ARBA00004273"/>
    </source>
</evidence>
<dbReference type="Pfam" id="PF00494">
    <property type="entry name" value="SQS_PSY"/>
    <property type="match status" value="1"/>
</dbReference>
<dbReference type="GO" id="GO:0032981">
    <property type="term" value="P:mitochondrial respiratory chain complex I assembly"/>
    <property type="evidence" value="ECO:0007669"/>
    <property type="project" value="TreeGrafter"/>
</dbReference>
<dbReference type="PANTHER" id="PTHR21181">
    <property type="match status" value="1"/>
</dbReference>
<protein>
    <recommendedName>
        <fullName evidence="9">NADH dehydrogenase (Ubiquinone) complex I, assembly factor 6</fullName>
    </recommendedName>
</protein>
<dbReference type="PANTHER" id="PTHR21181:SF13">
    <property type="entry name" value="NADH DEHYDROGENASE (UBIQUINONE) COMPLEX I, ASSEMBLY FACTOR 6"/>
    <property type="match status" value="1"/>
</dbReference>
<dbReference type="EMBL" id="CAVLGL010000148">
    <property type="protein sequence ID" value="CAK1603001.1"/>
    <property type="molecule type" value="Genomic_DNA"/>
</dbReference>
<comment type="similarity">
    <text evidence="6">Belongs to the NDUFAF6 family.</text>
</comment>
<keyword evidence="8" id="KW-1185">Reference proteome</keyword>
<dbReference type="InterPro" id="IPR008949">
    <property type="entry name" value="Isoprenoid_synthase_dom_sf"/>
</dbReference>
<evidence type="ECO:0000256" key="5">
    <source>
        <dbReference type="ARBA" id="ARBA00023136"/>
    </source>
</evidence>
<comment type="caution">
    <text evidence="7">The sequence shown here is derived from an EMBL/GenBank/DDBJ whole genome shotgun (WGS) entry which is preliminary data.</text>
</comment>
<dbReference type="AlphaFoldDB" id="A0AAV1MAQ8"/>
<gene>
    <name evidence="7" type="ORF">PARMNEM_LOCUS21423</name>
</gene>
<keyword evidence="3" id="KW-0809">Transit peptide</keyword>
<sequence>MFKYFKYSVKTTPMISRNCSNKNSSNDGLNYCANIVRQHDYENFLATLLMTKAIRSPTLVVRAFNVEVARVQDQTSDLQTAAFRVQFWLDTLNYIYKKDQSISKIPANPIARELFKVCKCYSLPRRHLEKLVSSRSNLLKSKYFRTLEDIEKYADDTVSSVYYLLLSVAGVTDIHADHAASHLGKSQGLTNILRSIHVSNYHKIVALPMDILMKYQVSQEEVLRGVDSEKMRNVAFEIASRANNHLKKARQIKVPQITNQIFLPAVAVDSYLTKLQKNNFNLFDKSLQRGSATLPFKLYYKRILNKY</sequence>
<evidence type="ECO:0008006" key="9">
    <source>
        <dbReference type="Google" id="ProtNLM"/>
    </source>
</evidence>
<keyword evidence="5" id="KW-0472">Membrane</keyword>
<evidence type="ECO:0000256" key="2">
    <source>
        <dbReference type="ARBA" id="ARBA00022792"/>
    </source>
</evidence>
<dbReference type="Gene3D" id="1.10.600.10">
    <property type="entry name" value="Farnesyl Diphosphate Synthase"/>
    <property type="match status" value="1"/>
</dbReference>
<keyword evidence="2" id="KW-0999">Mitochondrion inner membrane</keyword>
<dbReference type="Proteomes" id="UP001314205">
    <property type="component" value="Unassembled WGS sequence"/>
</dbReference>
<evidence type="ECO:0000313" key="8">
    <source>
        <dbReference type="Proteomes" id="UP001314205"/>
    </source>
</evidence>
<accession>A0AAV1MAQ8</accession>
<dbReference type="SUPFAM" id="SSF48576">
    <property type="entry name" value="Terpenoid synthases"/>
    <property type="match status" value="1"/>
</dbReference>
<dbReference type="GO" id="GO:0005743">
    <property type="term" value="C:mitochondrial inner membrane"/>
    <property type="evidence" value="ECO:0007669"/>
    <property type="project" value="UniProtKB-SubCell"/>
</dbReference>
<evidence type="ECO:0000256" key="3">
    <source>
        <dbReference type="ARBA" id="ARBA00022946"/>
    </source>
</evidence>
<keyword evidence="4" id="KW-0496">Mitochondrion</keyword>
<organism evidence="7 8">
    <name type="scientific">Parnassius mnemosyne</name>
    <name type="common">clouded apollo</name>
    <dbReference type="NCBI Taxonomy" id="213953"/>
    <lineage>
        <taxon>Eukaryota</taxon>
        <taxon>Metazoa</taxon>
        <taxon>Ecdysozoa</taxon>
        <taxon>Arthropoda</taxon>
        <taxon>Hexapoda</taxon>
        <taxon>Insecta</taxon>
        <taxon>Pterygota</taxon>
        <taxon>Neoptera</taxon>
        <taxon>Endopterygota</taxon>
        <taxon>Lepidoptera</taxon>
        <taxon>Glossata</taxon>
        <taxon>Ditrysia</taxon>
        <taxon>Papilionoidea</taxon>
        <taxon>Papilionidae</taxon>
        <taxon>Parnassiinae</taxon>
        <taxon>Parnassini</taxon>
        <taxon>Parnassius</taxon>
        <taxon>Driopa</taxon>
    </lineage>
</organism>
<evidence type="ECO:0000256" key="6">
    <source>
        <dbReference type="ARBA" id="ARBA00038273"/>
    </source>
</evidence>